<evidence type="ECO:0000313" key="3">
    <source>
        <dbReference type="Proteomes" id="UP001157440"/>
    </source>
</evidence>
<gene>
    <name evidence="2" type="ORF">GCM10007890_33620</name>
</gene>
<keyword evidence="3" id="KW-1185">Reference proteome</keyword>
<organism evidence="2 3">
    <name type="scientific">Methylobacterium tardum</name>
    <dbReference type="NCBI Taxonomy" id="374432"/>
    <lineage>
        <taxon>Bacteria</taxon>
        <taxon>Pseudomonadati</taxon>
        <taxon>Pseudomonadota</taxon>
        <taxon>Alphaproteobacteria</taxon>
        <taxon>Hyphomicrobiales</taxon>
        <taxon>Methylobacteriaceae</taxon>
        <taxon>Methylobacterium</taxon>
    </lineage>
</organism>
<accession>A0AA37WSM8</accession>
<name>A0AA37WSM8_9HYPH</name>
<dbReference type="RefSeq" id="WP_238194236.1">
    <property type="nucleotide sequence ID" value="NZ_BPQZ01000001.1"/>
</dbReference>
<feature type="region of interest" description="Disordered" evidence="1">
    <location>
        <begin position="76"/>
        <end position="105"/>
    </location>
</feature>
<dbReference type="Proteomes" id="UP001157440">
    <property type="component" value="Unassembled WGS sequence"/>
</dbReference>
<dbReference type="AlphaFoldDB" id="A0AA37WSM8"/>
<protein>
    <submittedName>
        <fullName evidence="2">Uncharacterized protein</fullName>
    </submittedName>
</protein>
<dbReference type="EMBL" id="BSPL01000017">
    <property type="protein sequence ID" value="GLS71349.1"/>
    <property type="molecule type" value="Genomic_DNA"/>
</dbReference>
<comment type="caution">
    <text evidence="2">The sequence shown here is derived from an EMBL/GenBank/DDBJ whole genome shotgun (WGS) entry which is preliminary data.</text>
</comment>
<evidence type="ECO:0000313" key="2">
    <source>
        <dbReference type="EMBL" id="GLS71349.1"/>
    </source>
</evidence>
<reference evidence="3" key="1">
    <citation type="journal article" date="2019" name="Int. J. Syst. Evol. Microbiol.">
        <title>The Global Catalogue of Microorganisms (GCM) 10K type strain sequencing project: providing services to taxonomists for standard genome sequencing and annotation.</title>
        <authorList>
            <consortium name="The Broad Institute Genomics Platform"/>
            <consortium name="The Broad Institute Genome Sequencing Center for Infectious Disease"/>
            <person name="Wu L."/>
            <person name="Ma J."/>
        </authorList>
    </citation>
    <scope>NUCLEOTIDE SEQUENCE [LARGE SCALE GENOMIC DNA]</scope>
    <source>
        <strain evidence="3">NBRC 103632</strain>
    </source>
</reference>
<feature type="compositionally biased region" description="Pro residues" evidence="1">
    <location>
        <begin position="86"/>
        <end position="99"/>
    </location>
</feature>
<proteinExistence type="predicted"/>
<sequence>MPRKKGEKELKKVRKVRLTEGQKLFDRRPDFLDPTGAIRKRVRRRLGAESARARVEREREARRPRDARYRERLRARKLWERENPGIPMPPPPPPPPPPTDQLRLF</sequence>
<evidence type="ECO:0000256" key="1">
    <source>
        <dbReference type="SAM" id="MobiDB-lite"/>
    </source>
</evidence>